<evidence type="ECO:0000259" key="1">
    <source>
        <dbReference type="Pfam" id="PF01370"/>
    </source>
</evidence>
<accession>A0A0E2YZY6</accession>
<dbReference type="Pfam" id="PF01370">
    <property type="entry name" value="Epimerase"/>
    <property type="match status" value="1"/>
</dbReference>
<dbReference type="SUPFAM" id="SSF51735">
    <property type="entry name" value="NAD(P)-binding Rossmann-fold domains"/>
    <property type="match status" value="1"/>
</dbReference>
<comment type="caution">
    <text evidence="2">The sequence shown here is derived from an EMBL/GenBank/DDBJ whole genome shotgun (WGS) entry which is preliminary data.</text>
</comment>
<dbReference type="OrthoDB" id="9801056at2"/>
<gene>
    <name evidence="2" type="ORF">IB75_11555</name>
</gene>
<reference evidence="2 3" key="1">
    <citation type="submission" date="2014-07" db="EMBL/GenBank/DDBJ databases">
        <title>Comparative analysis of Nitrosococcus oceani genome inventories of strains from Pacific and Atlantic gyres.</title>
        <authorList>
            <person name="Lim C.K."/>
            <person name="Wang L."/>
            <person name="Sayavedra-Soto L.A."/>
            <person name="Klotz M.G."/>
        </authorList>
    </citation>
    <scope>NUCLEOTIDE SEQUENCE [LARGE SCALE GENOMIC DNA]</scope>
    <source>
        <strain evidence="2 3">C-27</strain>
    </source>
</reference>
<dbReference type="InterPro" id="IPR051783">
    <property type="entry name" value="NAD(P)-dependent_oxidoreduct"/>
</dbReference>
<dbReference type="PANTHER" id="PTHR48079:SF6">
    <property type="entry name" value="NAD(P)-BINDING DOMAIN-CONTAINING PROTEIN-RELATED"/>
    <property type="match status" value="1"/>
</dbReference>
<dbReference type="GO" id="GO:0005737">
    <property type="term" value="C:cytoplasm"/>
    <property type="evidence" value="ECO:0007669"/>
    <property type="project" value="TreeGrafter"/>
</dbReference>
<dbReference type="AlphaFoldDB" id="A0A0E2YZY6"/>
<dbReference type="HOGENOM" id="CLU_007383_6_1_6"/>
<sequence>MKVLVTGATGFIGRHLVAALLSRKETIRILARNVEQAEAIWSPGLLEVVRGDFANALTLGDLCEGVDIVFHLASGSFAENDKTGEAEWLHQKVAVEGTKELLRRAARAGVKRFIFVSSVKAMGEGGSSHLDEASPELPQSAYGRGKLAAERAVLEAGRTYGMHVCNLRLPMVYGSDGKGNLPRMMAAIDRGWFPPLPEVKNRRSMVHVNDVVQALLLTAENPKASHQTYIVTDGCTYSSRQIYILLCQALGRSIPGWRFPAGLLQMAAKAGDLAGWVLKREVPLNSQVLYKLMGSAWYSCAKIQRELGYRPRYSLETALPEILKALCLVTSSQRSLALSPDRREEGKRS</sequence>
<organism evidence="2 3">
    <name type="scientific">Nitrosococcus oceani C-27</name>
    <dbReference type="NCBI Taxonomy" id="314279"/>
    <lineage>
        <taxon>Bacteria</taxon>
        <taxon>Pseudomonadati</taxon>
        <taxon>Pseudomonadota</taxon>
        <taxon>Gammaproteobacteria</taxon>
        <taxon>Chromatiales</taxon>
        <taxon>Chromatiaceae</taxon>
        <taxon>Nitrosococcus</taxon>
    </lineage>
</organism>
<dbReference type="CDD" id="cd05232">
    <property type="entry name" value="UDP_G4E_4_SDR_e"/>
    <property type="match status" value="1"/>
</dbReference>
<protein>
    <submittedName>
        <fullName evidence="2">Epimerase</fullName>
    </submittedName>
</protein>
<proteinExistence type="predicted"/>
<dbReference type="EMBL" id="JPGN01000070">
    <property type="protein sequence ID" value="KFI18928.1"/>
    <property type="molecule type" value="Genomic_DNA"/>
</dbReference>
<evidence type="ECO:0000313" key="2">
    <source>
        <dbReference type="EMBL" id="KFI18928.1"/>
    </source>
</evidence>
<dbReference type="Proteomes" id="UP000028839">
    <property type="component" value="Unassembled WGS sequence"/>
</dbReference>
<dbReference type="Gene3D" id="3.40.50.720">
    <property type="entry name" value="NAD(P)-binding Rossmann-like Domain"/>
    <property type="match status" value="1"/>
</dbReference>
<dbReference type="InterPro" id="IPR001509">
    <property type="entry name" value="Epimerase_deHydtase"/>
</dbReference>
<dbReference type="InterPro" id="IPR036291">
    <property type="entry name" value="NAD(P)-bd_dom_sf"/>
</dbReference>
<name>A0A0E2YZY6_9GAMM</name>
<evidence type="ECO:0000313" key="3">
    <source>
        <dbReference type="Proteomes" id="UP000028839"/>
    </source>
</evidence>
<dbReference type="GO" id="GO:0004029">
    <property type="term" value="F:aldehyde dehydrogenase (NAD+) activity"/>
    <property type="evidence" value="ECO:0007669"/>
    <property type="project" value="TreeGrafter"/>
</dbReference>
<feature type="domain" description="NAD-dependent epimerase/dehydratase" evidence="1">
    <location>
        <begin position="3"/>
        <end position="226"/>
    </location>
</feature>
<dbReference type="PANTHER" id="PTHR48079">
    <property type="entry name" value="PROTEIN YEEZ"/>
    <property type="match status" value="1"/>
</dbReference>